<organism evidence="1 2">
    <name type="scientific">Escherichia phage ZL19</name>
    <dbReference type="NCBI Taxonomy" id="2914037"/>
    <lineage>
        <taxon>Viruses</taxon>
        <taxon>Duplodnaviria</taxon>
        <taxon>Heunggongvirae</taxon>
        <taxon>Uroviricota</taxon>
        <taxon>Caudoviricetes</taxon>
        <taxon>Drexlerviridae</taxon>
        <taxon>Braunvirinae</taxon>
        <taxon>Rtpvirus</taxon>
        <taxon>Rtpvirus ZL19</taxon>
    </lineage>
</organism>
<keyword evidence="2" id="KW-1185">Reference proteome</keyword>
<accession>A0A9E6YYI7</accession>
<dbReference type="Proteomes" id="UP001057895">
    <property type="component" value="Segment"/>
</dbReference>
<evidence type="ECO:0000313" key="1">
    <source>
        <dbReference type="EMBL" id="UMO77921.1"/>
    </source>
</evidence>
<evidence type="ECO:0000313" key="2">
    <source>
        <dbReference type="Proteomes" id="UP001057895"/>
    </source>
</evidence>
<protein>
    <submittedName>
        <fullName evidence="1">Uncharacterized protein</fullName>
    </submittedName>
</protein>
<dbReference type="EMBL" id="OM258170">
    <property type="protein sequence ID" value="UMO77921.1"/>
    <property type="molecule type" value="Genomic_DNA"/>
</dbReference>
<reference evidence="1" key="1">
    <citation type="journal article" date="2022" name="Science">
        <title>Prokaryotic innate immunity via pattern recognition of conserved viral proteins.</title>
        <authorList>
            <person name="Gao L."/>
            <person name="Wilkinson M.E."/>
            <person name="Strecker J."/>
            <person name="Makarova K.S."/>
            <person name="Koonin E.V."/>
            <person name="Zhang F."/>
        </authorList>
    </citation>
    <scope>NUCLEOTIDE SEQUENCE</scope>
</reference>
<sequence>MKDLRMFTVFVAVDDVDGENSFFVFEHEKVAEWERYYSYVVLPVSVFEGQYIIDKIGKLKEYIMKEKKCEWPEINKRKRMNDMVNPIMVCSFAIDESKSDDGVKR</sequence>
<proteinExistence type="predicted"/>
<name>A0A9E6YYI7_9CAUD</name>